<evidence type="ECO:0000256" key="8">
    <source>
        <dbReference type="SAM" id="MobiDB-lite"/>
    </source>
</evidence>
<feature type="transmembrane region" description="Helical" evidence="9">
    <location>
        <begin position="100"/>
        <end position="121"/>
    </location>
</feature>
<evidence type="ECO:0000256" key="6">
    <source>
        <dbReference type="ARBA" id="ARBA00023065"/>
    </source>
</evidence>
<dbReference type="GO" id="GO:0005886">
    <property type="term" value="C:plasma membrane"/>
    <property type="evidence" value="ECO:0007669"/>
    <property type="project" value="UniProtKB-SubCell"/>
</dbReference>
<gene>
    <name evidence="10" type="ORF">MANT1106_LOCUS21718</name>
</gene>
<dbReference type="EMBL" id="HBFC01036525">
    <property type="protein sequence ID" value="CAD8722503.1"/>
    <property type="molecule type" value="Transcribed_RNA"/>
</dbReference>
<accession>A0A7S0T1A5</accession>
<feature type="transmembrane region" description="Helical" evidence="9">
    <location>
        <begin position="141"/>
        <end position="161"/>
    </location>
</feature>
<name>A0A7S0T1A5_9CHLO</name>
<evidence type="ECO:0000256" key="1">
    <source>
        <dbReference type="ARBA" id="ARBA00004651"/>
    </source>
</evidence>
<evidence type="ECO:0000313" key="10">
    <source>
        <dbReference type="EMBL" id="CAD8722503.1"/>
    </source>
</evidence>
<proteinExistence type="predicted"/>
<keyword evidence="3" id="KW-1003">Cell membrane</keyword>
<evidence type="ECO:0000256" key="5">
    <source>
        <dbReference type="ARBA" id="ARBA00022989"/>
    </source>
</evidence>
<feature type="region of interest" description="Disordered" evidence="8">
    <location>
        <begin position="10"/>
        <end position="34"/>
    </location>
</feature>
<dbReference type="PANTHER" id="PTHR33281">
    <property type="entry name" value="UPF0187 PROTEIN YNEE"/>
    <property type="match status" value="1"/>
</dbReference>
<evidence type="ECO:0000256" key="2">
    <source>
        <dbReference type="ARBA" id="ARBA00022448"/>
    </source>
</evidence>
<evidence type="ECO:0000256" key="7">
    <source>
        <dbReference type="ARBA" id="ARBA00023136"/>
    </source>
</evidence>
<reference evidence="10" key="1">
    <citation type="submission" date="2021-01" db="EMBL/GenBank/DDBJ databases">
        <authorList>
            <person name="Corre E."/>
            <person name="Pelletier E."/>
            <person name="Niang G."/>
            <person name="Scheremetjew M."/>
            <person name="Finn R."/>
            <person name="Kale V."/>
            <person name="Holt S."/>
            <person name="Cochrane G."/>
            <person name="Meng A."/>
            <person name="Brown T."/>
            <person name="Cohen L."/>
        </authorList>
    </citation>
    <scope>NUCLEOTIDE SEQUENCE</scope>
    <source>
        <strain evidence="10">SL-175</strain>
    </source>
</reference>
<dbReference type="PANTHER" id="PTHR33281:SF19">
    <property type="entry name" value="VOLTAGE-DEPENDENT ANION CHANNEL-FORMING PROTEIN YNEE"/>
    <property type="match status" value="1"/>
</dbReference>
<protein>
    <submittedName>
        <fullName evidence="10">Uncharacterized protein</fullName>
    </submittedName>
</protein>
<keyword evidence="4 9" id="KW-0812">Transmembrane</keyword>
<keyword evidence="6" id="KW-0406">Ion transport</keyword>
<evidence type="ECO:0000256" key="9">
    <source>
        <dbReference type="SAM" id="Phobius"/>
    </source>
</evidence>
<comment type="subcellular location">
    <subcellularLocation>
        <location evidence="1">Cell membrane</location>
        <topology evidence="1">Multi-pass membrane protein</topology>
    </subcellularLocation>
</comment>
<sequence length="346" mass="38733">MSDNERVLLATDANGGGEGIRGRSPDNPWEGELDTLSPTCPLPMRLETEGDLPYAEASRRYRRTVYRHDDWLEHRSPTRLFGNLTSTLTSGVVRSLTTEVAVVATISTAVCAWNAAVGGYLDVHGVPCEPLLPGVPSFMVMSLPALPFTLASPALGLLLVFRTNASYARWVEVRVAWGRVVSHCQNVLRQSSLWLNDIDAGERRDVLHQLRGRVWALLRSLASHLSGPEEEVKFARELRVRLGEVNALRLLTAPNRPLQALADLSYTVNALPVDEKRRVEMDKSIVLLNDALETCERIFASPVPLVYTRHTARFLSCWMLLLPLALWETFAEAVHVDRYSESDWLR</sequence>
<dbReference type="GO" id="GO:0005254">
    <property type="term" value="F:chloride channel activity"/>
    <property type="evidence" value="ECO:0007669"/>
    <property type="project" value="InterPro"/>
</dbReference>
<keyword evidence="7 9" id="KW-0472">Membrane</keyword>
<evidence type="ECO:0000256" key="3">
    <source>
        <dbReference type="ARBA" id="ARBA00022475"/>
    </source>
</evidence>
<evidence type="ECO:0000256" key="4">
    <source>
        <dbReference type="ARBA" id="ARBA00022692"/>
    </source>
</evidence>
<keyword evidence="5 9" id="KW-1133">Transmembrane helix</keyword>
<keyword evidence="2" id="KW-0813">Transport</keyword>
<dbReference type="Pfam" id="PF25539">
    <property type="entry name" value="Bestrophin_2"/>
    <property type="match status" value="1"/>
</dbReference>
<dbReference type="InterPro" id="IPR044669">
    <property type="entry name" value="YneE/VCCN1/2-like"/>
</dbReference>
<organism evidence="10">
    <name type="scientific">Mantoniella antarctica</name>
    <dbReference type="NCBI Taxonomy" id="81844"/>
    <lineage>
        <taxon>Eukaryota</taxon>
        <taxon>Viridiplantae</taxon>
        <taxon>Chlorophyta</taxon>
        <taxon>Mamiellophyceae</taxon>
        <taxon>Mamiellales</taxon>
        <taxon>Mamiellaceae</taxon>
        <taxon>Mantoniella</taxon>
    </lineage>
</organism>
<dbReference type="AlphaFoldDB" id="A0A7S0T1A5"/>